<keyword evidence="4" id="KW-0732">Signal</keyword>
<feature type="compositionally biased region" description="Low complexity" evidence="2">
    <location>
        <begin position="239"/>
        <end position="263"/>
    </location>
</feature>
<protein>
    <recommendedName>
        <fullName evidence="7">GPI anchored protein</fullName>
    </recommendedName>
</protein>
<reference evidence="5 6" key="1">
    <citation type="submission" date="2015-07" db="EMBL/GenBank/DDBJ databases">
        <title>The genome of the fungus Escovopsis weberi, a specialized disease agent of ant agriculture.</title>
        <authorList>
            <person name="de Man T.J."/>
            <person name="Stajich J.E."/>
            <person name="Kubicek C.P."/>
            <person name="Chenthamara K."/>
            <person name="Atanasova L."/>
            <person name="Druzhinina I.S."/>
            <person name="Birnbaum S."/>
            <person name="Barribeau S.M."/>
            <person name="Teiling C."/>
            <person name="Suen G."/>
            <person name="Currie C."/>
            <person name="Gerardo N.M."/>
        </authorList>
    </citation>
    <scope>NUCLEOTIDE SEQUENCE [LARGE SCALE GENOMIC DNA]</scope>
</reference>
<dbReference type="InterPro" id="IPR000399">
    <property type="entry name" value="TPP-bd_CS"/>
</dbReference>
<keyword evidence="3" id="KW-0472">Membrane</keyword>
<feature type="region of interest" description="Disordered" evidence="2">
    <location>
        <begin position="180"/>
        <end position="280"/>
    </location>
</feature>
<name>A0A0N0RU85_ESCWE</name>
<dbReference type="OrthoDB" id="5152093at2759"/>
<feature type="signal peptide" evidence="4">
    <location>
        <begin position="1"/>
        <end position="15"/>
    </location>
</feature>
<sequence length="304" mass="29181">MRALVLLASVGLISALKSPLAQSVSKPLPHSVTMPGDGSSSALLSARQAFCSLDQVSCDADGCMAAGAECCGVGNGAYCDHGYYCVPGGCCQNGQTCSGPATGCLGDREPCGNYCVDKGTCSGGGTGGGSAGSGGSQCPRGYEFCDEDCMPTGSVCCHNGFHCDAGQVCLPDAKCQLGGSGSGSDSGSKPRPPSSSTSSSTSPSSSAAATASPTYVLTPHGPSTATGPATGFFAGGLAGSTSKATSTPATSPTTAPSAPTSAPGSGGHGESGSSGSAPTSAALVHAPSVLAASFSLALLFAVLF</sequence>
<keyword evidence="6" id="KW-1185">Reference proteome</keyword>
<evidence type="ECO:0000256" key="1">
    <source>
        <dbReference type="ARBA" id="ARBA00023052"/>
    </source>
</evidence>
<evidence type="ECO:0008006" key="7">
    <source>
        <dbReference type="Google" id="ProtNLM"/>
    </source>
</evidence>
<dbReference type="GO" id="GO:0000287">
    <property type="term" value="F:magnesium ion binding"/>
    <property type="evidence" value="ECO:0007669"/>
    <property type="project" value="InterPro"/>
</dbReference>
<feature type="compositionally biased region" description="Low complexity" evidence="2">
    <location>
        <begin position="223"/>
        <end position="232"/>
    </location>
</feature>
<gene>
    <name evidence="5" type="ORF">ESCO_003794</name>
</gene>
<keyword evidence="3" id="KW-0812">Transmembrane</keyword>
<dbReference type="AlphaFoldDB" id="A0A0N0RU85"/>
<proteinExistence type="predicted"/>
<keyword evidence="1" id="KW-0786">Thiamine pyrophosphate</keyword>
<comment type="caution">
    <text evidence="5">The sequence shown here is derived from an EMBL/GenBank/DDBJ whole genome shotgun (WGS) entry which is preliminary data.</text>
</comment>
<feature type="transmembrane region" description="Helical" evidence="3">
    <location>
        <begin position="282"/>
        <end position="303"/>
    </location>
</feature>
<dbReference type="STRING" id="150374.A0A0N0RU85"/>
<dbReference type="PROSITE" id="PS00187">
    <property type="entry name" value="TPP_ENZYMES"/>
    <property type="match status" value="1"/>
</dbReference>
<feature type="chain" id="PRO_5012136068" description="GPI anchored protein" evidence="4">
    <location>
        <begin position="16"/>
        <end position="304"/>
    </location>
</feature>
<dbReference type="GO" id="GO:0030976">
    <property type="term" value="F:thiamine pyrophosphate binding"/>
    <property type="evidence" value="ECO:0007669"/>
    <property type="project" value="InterPro"/>
</dbReference>
<feature type="compositionally biased region" description="Low complexity" evidence="2">
    <location>
        <begin position="185"/>
        <end position="214"/>
    </location>
</feature>
<evidence type="ECO:0000256" key="2">
    <source>
        <dbReference type="SAM" id="MobiDB-lite"/>
    </source>
</evidence>
<keyword evidence="3" id="KW-1133">Transmembrane helix</keyword>
<evidence type="ECO:0000313" key="6">
    <source>
        <dbReference type="Proteomes" id="UP000053831"/>
    </source>
</evidence>
<organism evidence="5 6">
    <name type="scientific">Escovopsis weberi</name>
    <dbReference type="NCBI Taxonomy" id="150374"/>
    <lineage>
        <taxon>Eukaryota</taxon>
        <taxon>Fungi</taxon>
        <taxon>Dikarya</taxon>
        <taxon>Ascomycota</taxon>
        <taxon>Pezizomycotina</taxon>
        <taxon>Sordariomycetes</taxon>
        <taxon>Hypocreomycetidae</taxon>
        <taxon>Hypocreales</taxon>
        <taxon>Hypocreaceae</taxon>
        <taxon>Escovopsis</taxon>
    </lineage>
</organism>
<evidence type="ECO:0000256" key="3">
    <source>
        <dbReference type="SAM" id="Phobius"/>
    </source>
</evidence>
<evidence type="ECO:0000256" key="4">
    <source>
        <dbReference type="SAM" id="SignalP"/>
    </source>
</evidence>
<evidence type="ECO:0000313" key="5">
    <source>
        <dbReference type="EMBL" id="KOS22979.1"/>
    </source>
</evidence>
<dbReference type="EMBL" id="LGSR01000002">
    <property type="protein sequence ID" value="KOS22979.1"/>
    <property type="molecule type" value="Genomic_DNA"/>
</dbReference>
<dbReference type="Proteomes" id="UP000053831">
    <property type="component" value="Unassembled WGS sequence"/>
</dbReference>
<accession>A0A0N0RU85</accession>